<comment type="caution">
    <text evidence="1">The sequence shown here is derived from an EMBL/GenBank/DDBJ whole genome shotgun (WGS) entry which is preliminary data.</text>
</comment>
<protein>
    <submittedName>
        <fullName evidence="1">Uncharacterized protein</fullName>
    </submittedName>
</protein>
<evidence type="ECO:0000313" key="1">
    <source>
        <dbReference type="EMBL" id="KAJ8306459.1"/>
    </source>
</evidence>
<name>A0ABQ9EMM3_TEGGR</name>
<organism evidence="1 2">
    <name type="scientific">Tegillarca granosa</name>
    <name type="common">Malaysian cockle</name>
    <name type="synonym">Anadara granosa</name>
    <dbReference type="NCBI Taxonomy" id="220873"/>
    <lineage>
        <taxon>Eukaryota</taxon>
        <taxon>Metazoa</taxon>
        <taxon>Spiralia</taxon>
        <taxon>Lophotrochozoa</taxon>
        <taxon>Mollusca</taxon>
        <taxon>Bivalvia</taxon>
        <taxon>Autobranchia</taxon>
        <taxon>Pteriomorphia</taxon>
        <taxon>Arcoida</taxon>
        <taxon>Arcoidea</taxon>
        <taxon>Arcidae</taxon>
        <taxon>Tegillarca</taxon>
    </lineage>
</organism>
<dbReference type="EMBL" id="JARBDR010000813">
    <property type="protein sequence ID" value="KAJ8306459.1"/>
    <property type="molecule type" value="Genomic_DNA"/>
</dbReference>
<keyword evidence="2" id="KW-1185">Reference proteome</keyword>
<reference evidence="1 2" key="1">
    <citation type="submission" date="2022-12" db="EMBL/GenBank/DDBJ databases">
        <title>Chromosome-level genome of Tegillarca granosa.</title>
        <authorList>
            <person name="Kim J."/>
        </authorList>
    </citation>
    <scope>NUCLEOTIDE SEQUENCE [LARGE SCALE GENOMIC DNA]</scope>
    <source>
        <strain evidence="1">Teg-2019</strain>
        <tissue evidence="1">Adductor muscle</tissue>
    </source>
</reference>
<evidence type="ECO:0000313" key="2">
    <source>
        <dbReference type="Proteomes" id="UP001217089"/>
    </source>
</evidence>
<accession>A0ABQ9EMM3</accession>
<gene>
    <name evidence="1" type="ORF">KUTeg_017004</name>
</gene>
<dbReference type="Proteomes" id="UP001217089">
    <property type="component" value="Unassembled WGS sequence"/>
</dbReference>
<proteinExistence type="predicted"/>
<sequence length="217" mass="25027">MVNVSLPKCRCPKNLEIKAMATTSRLWQKACPQQAIETSQSDDERSSATKNYGLTSWKMAMVIFNQNRDLKLICFHFKEAFKHFTYARENGASCKPEDWLSSLEASCSQCWEDFHNCAYEMKMEQRLRVINEMLPFLSTNMQVCAFLDLANTNFHIGINALQNGDFKKCMYQMSECHYPIEKVKELRQFLGSRGGMDALEEDVVMHMRRVVENCGSG</sequence>